<reference evidence="1" key="1">
    <citation type="submission" date="2013-05" db="EMBL/GenBank/DDBJ databases">
        <authorList>
            <person name="Harkins D.M."/>
            <person name="Durkin A.S."/>
            <person name="Brinkac L.M."/>
            <person name="Haft D.H."/>
            <person name="Selengut J.D."/>
            <person name="Sanka R."/>
            <person name="DePew J."/>
            <person name="Purushe J."/>
            <person name="Hartskeerl R.A."/>
            <person name="Ahmed A."/>
            <person name="van der Linden H."/>
            <person name="Goris M.G.A."/>
            <person name="Vinetz J.M."/>
            <person name="Sutton G.G."/>
            <person name="Nierman W.C."/>
            <person name="Fouts D.E."/>
        </authorList>
    </citation>
    <scope>NUCLEOTIDE SEQUENCE [LARGE SCALE GENOMIC DNA]</scope>
    <source>
        <strain evidence="1">L 60</strain>
    </source>
</reference>
<sequence>MSSGFLYKICLSFSRTPVLRQPYFLSSSERKRWLKNLQKNLMIRDEKFTRTLTSPISYSNVGVPTRVTFTCKCMIL</sequence>
<comment type="caution">
    <text evidence="1">The sequence shown here is derived from an EMBL/GenBank/DDBJ whole genome shotgun (WGS) entry which is preliminary data.</text>
</comment>
<dbReference type="Proteomes" id="UP000018747">
    <property type="component" value="Unassembled WGS sequence"/>
</dbReference>
<dbReference type="EMBL" id="AHMT02000009">
    <property type="protein sequence ID" value="EQA64247.1"/>
    <property type="molecule type" value="Genomic_DNA"/>
</dbReference>
<keyword evidence="2" id="KW-1185">Reference proteome</keyword>
<dbReference type="AlphaFoldDB" id="V6I3P9"/>
<evidence type="ECO:0000313" key="2">
    <source>
        <dbReference type="Proteomes" id="UP000018747"/>
    </source>
</evidence>
<name>V6I3P9_9LEPT</name>
<protein>
    <submittedName>
        <fullName evidence="1">Uncharacterized protein</fullName>
    </submittedName>
</protein>
<accession>V6I3P9</accession>
<evidence type="ECO:0000313" key="1">
    <source>
        <dbReference type="EMBL" id="EQA64247.1"/>
    </source>
</evidence>
<organism evidence="1 2">
    <name type="scientific">Leptospira alexanderi serovar Manhao 3 str. L 60</name>
    <dbReference type="NCBI Taxonomy" id="1049759"/>
    <lineage>
        <taxon>Bacteria</taxon>
        <taxon>Pseudomonadati</taxon>
        <taxon>Spirochaetota</taxon>
        <taxon>Spirochaetia</taxon>
        <taxon>Leptospirales</taxon>
        <taxon>Leptospiraceae</taxon>
        <taxon>Leptospira</taxon>
    </lineage>
</organism>
<proteinExistence type="predicted"/>
<gene>
    <name evidence="1" type="ORF">LEP1GSC062_2738</name>
</gene>